<evidence type="ECO:0000256" key="8">
    <source>
        <dbReference type="ARBA" id="ARBA00023277"/>
    </source>
</evidence>
<keyword evidence="8" id="KW-0119">Carbohydrate metabolism</keyword>
<evidence type="ECO:0000256" key="4">
    <source>
        <dbReference type="ARBA" id="ARBA00011233"/>
    </source>
</evidence>
<evidence type="ECO:0000256" key="5">
    <source>
        <dbReference type="ARBA" id="ARBA00013063"/>
    </source>
</evidence>
<dbReference type="InterPro" id="IPR000887">
    <property type="entry name" value="Aldlse_KDPG_KHG"/>
</dbReference>
<comment type="pathway">
    <text evidence="2">Carbohydrate acid metabolism; 2-dehydro-3-deoxy-D-gluconate degradation; D-glyceraldehyde 3-phosphate and pyruvate from 2-dehydro-3-deoxy-D-gluconate: step 2/2.</text>
</comment>
<comment type="similarity">
    <text evidence="3">Belongs to the KHG/KDPG aldolase family.</text>
</comment>
<evidence type="ECO:0000313" key="10">
    <source>
        <dbReference type="Proteomes" id="UP001208935"/>
    </source>
</evidence>
<dbReference type="PROSITE" id="PS00159">
    <property type="entry name" value="ALDOLASE_KDPG_KHG_1"/>
    <property type="match status" value="1"/>
</dbReference>
<dbReference type="Gene3D" id="3.20.20.70">
    <property type="entry name" value="Aldolase class I"/>
    <property type="match status" value="1"/>
</dbReference>
<accession>A0ABT3KNA6</accession>
<dbReference type="RefSeq" id="WP_010104071.1">
    <property type="nucleotide sequence ID" value="NZ_QZCW01000001.1"/>
</dbReference>
<dbReference type="PROSITE" id="PS00160">
    <property type="entry name" value="ALDOLASE_KDPG_KHG_2"/>
    <property type="match status" value="1"/>
</dbReference>
<dbReference type="PANTHER" id="PTHR30246">
    <property type="entry name" value="2-KETO-3-DEOXY-6-PHOSPHOGLUCONATE ALDOLASE"/>
    <property type="match status" value="1"/>
</dbReference>
<evidence type="ECO:0000256" key="6">
    <source>
        <dbReference type="ARBA" id="ARBA00023239"/>
    </source>
</evidence>
<dbReference type="InterPro" id="IPR031337">
    <property type="entry name" value="KDPG/KHG_AS_1"/>
</dbReference>
<dbReference type="EMBL" id="QZCW01000001">
    <property type="protein sequence ID" value="MCW5319796.1"/>
    <property type="molecule type" value="Genomic_DNA"/>
</dbReference>
<comment type="subunit">
    <text evidence="4">Homotrimer.</text>
</comment>
<keyword evidence="7" id="KW-0704">Schiff base</keyword>
<dbReference type="InterPro" id="IPR031338">
    <property type="entry name" value="KDPG/KHG_AS_2"/>
</dbReference>
<dbReference type="NCBIfam" id="TIGR01182">
    <property type="entry name" value="eda"/>
    <property type="match status" value="1"/>
</dbReference>
<comment type="catalytic activity">
    <reaction evidence="1">
        <text>2-dehydro-3-deoxy-6-phospho-D-gluconate = D-glyceraldehyde 3-phosphate + pyruvate</text>
        <dbReference type="Rhea" id="RHEA:17089"/>
        <dbReference type="ChEBI" id="CHEBI:15361"/>
        <dbReference type="ChEBI" id="CHEBI:57569"/>
        <dbReference type="ChEBI" id="CHEBI:59776"/>
        <dbReference type="EC" id="4.1.2.14"/>
    </reaction>
</comment>
<dbReference type="InterPro" id="IPR013785">
    <property type="entry name" value="Aldolase_TIM"/>
</dbReference>
<evidence type="ECO:0000256" key="2">
    <source>
        <dbReference type="ARBA" id="ARBA00004736"/>
    </source>
</evidence>
<reference evidence="10" key="1">
    <citation type="submission" date="2023-07" db="EMBL/GenBank/DDBJ databases">
        <title>Verminephrobacter genomes.</title>
        <authorList>
            <person name="Lund M.B."/>
        </authorList>
    </citation>
    <scope>NUCLEOTIDE SEQUENCE [LARGE SCALE GENOMIC DNA]</scope>
    <source>
        <strain evidence="10">AtM5-05</strain>
    </source>
</reference>
<dbReference type="CDD" id="cd00452">
    <property type="entry name" value="KDPG_aldolase"/>
    <property type="match status" value="1"/>
</dbReference>
<dbReference type="NCBIfam" id="NF004325">
    <property type="entry name" value="PRK05718.1"/>
    <property type="match status" value="1"/>
</dbReference>
<gene>
    <name evidence="9" type="primary">eda</name>
    <name evidence="9" type="ORF">D5039_00985</name>
</gene>
<evidence type="ECO:0000313" key="9">
    <source>
        <dbReference type="EMBL" id="MCW5319796.1"/>
    </source>
</evidence>
<name>A0ABT3KNA6_9BURK</name>
<sequence>MAVTPATPLDIASHGPVIPVIVIEHVHDALPLAEALLAGGVQVLEVTLRTAAGLPAIEAIARQLPQAVVGVGTVLDADDARRASAAGARFAVSPGYTQQVGDACKALKLPLLPGVATSSEIMAALSDGFSFLKLFPAEAAGGIPLLKSWVSPFGQVSFCPTGGIGPATAPDYLALPNVRCVGGSWLTPADAVRSGDWARITALARAAQALRGAM</sequence>
<dbReference type="EC" id="4.1.2.14" evidence="5"/>
<dbReference type="Pfam" id="PF01081">
    <property type="entry name" value="Aldolase"/>
    <property type="match status" value="1"/>
</dbReference>
<protein>
    <recommendedName>
        <fullName evidence="5">2-dehydro-3-deoxy-phosphogluconate aldolase</fullName>
        <ecNumber evidence="5">4.1.2.14</ecNumber>
    </recommendedName>
</protein>
<dbReference type="PANTHER" id="PTHR30246:SF1">
    <property type="entry name" value="2-DEHYDRO-3-DEOXY-6-PHOSPHOGALACTONATE ALDOLASE-RELATED"/>
    <property type="match status" value="1"/>
</dbReference>
<comment type="caution">
    <text evidence="9">The sequence shown here is derived from an EMBL/GenBank/DDBJ whole genome shotgun (WGS) entry which is preliminary data.</text>
</comment>
<organism evidence="9 10">
    <name type="scientific">Verminephrobacter aporrectodeae subsp. tuberculatae</name>
    <dbReference type="NCBI Taxonomy" id="1110392"/>
    <lineage>
        <taxon>Bacteria</taxon>
        <taxon>Pseudomonadati</taxon>
        <taxon>Pseudomonadota</taxon>
        <taxon>Betaproteobacteria</taxon>
        <taxon>Burkholderiales</taxon>
        <taxon>Comamonadaceae</taxon>
        <taxon>Verminephrobacter</taxon>
    </lineage>
</organism>
<evidence type="ECO:0000256" key="3">
    <source>
        <dbReference type="ARBA" id="ARBA00006906"/>
    </source>
</evidence>
<dbReference type="Proteomes" id="UP001208935">
    <property type="component" value="Unassembled WGS sequence"/>
</dbReference>
<evidence type="ECO:0000256" key="1">
    <source>
        <dbReference type="ARBA" id="ARBA00000654"/>
    </source>
</evidence>
<dbReference type="GO" id="GO:0008675">
    <property type="term" value="F:2-dehydro-3-deoxy-phosphogluconate aldolase activity"/>
    <property type="evidence" value="ECO:0007669"/>
    <property type="project" value="UniProtKB-EC"/>
</dbReference>
<keyword evidence="6 9" id="KW-0456">Lyase</keyword>
<dbReference type="GO" id="GO:0008700">
    <property type="term" value="F:(R,S)-4-hydroxy-2-oxoglutarate aldolase activity"/>
    <property type="evidence" value="ECO:0007669"/>
    <property type="project" value="UniProtKB-EC"/>
</dbReference>
<evidence type="ECO:0000256" key="7">
    <source>
        <dbReference type="ARBA" id="ARBA00023270"/>
    </source>
</evidence>
<keyword evidence="10" id="KW-1185">Reference proteome</keyword>
<dbReference type="SUPFAM" id="SSF51569">
    <property type="entry name" value="Aldolase"/>
    <property type="match status" value="1"/>
</dbReference>
<proteinExistence type="inferred from homology"/>